<accession>A0A180G5V1</accession>
<gene>
    <name evidence="1" type="ORF">PTTG_07998</name>
</gene>
<proteinExistence type="predicted"/>
<reference evidence="1" key="1">
    <citation type="submission" date="2009-11" db="EMBL/GenBank/DDBJ databases">
        <authorList>
            <consortium name="The Broad Institute Genome Sequencing Platform"/>
            <person name="Ward D."/>
            <person name="Feldgarden M."/>
            <person name="Earl A."/>
            <person name="Young S.K."/>
            <person name="Zeng Q."/>
            <person name="Koehrsen M."/>
            <person name="Alvarado L."/>
            <person name="Berlin A."/>
            <person name="Bochicchio J."/>
            <person name="Borenstein D."/>
            <person name="Chapman S.B."/>
            <person name="Chen Z."/>
            <person name="Engels R."/>
            <person name="Freedman E."/>
            <person name="Gellesch M."/>
            <person name="Goldberg J."/>
            <person name="Griggs A."/>
            <person name="Gujja S."/>
            <person name="Heilman E."/>
            <person name="Heiman D."/>
            <person name="Hepburn T."/>
            <person name="Howarth C."/>
            <person name="Jen D."/>
            <person name="Larson L."/>
            <person name="Lewis B."/>
            <person name="Mehta T."/>
            <person name="Park D."/>
            <person name="Pearson M."/>
            <person name="Roberts A."/>
            <person name="Saif S."/>
            <person name="Shea T."/>
            <person name="Shenoy N."/>
            <person name="Sisk P."/>
            <person name="Stolte C."/>
            <person name="Sykes S."/>
            <person name="Thomson T."/>
            <person name="Walk T."/>
            <person name="White J."/>
            <person name="Yandava C."/>
            <person name="Izard J."/>
            <person name="Baranova O.V."/>
            <person name="Blanton J.M."/>
            <person name="Tanner A.C."/>
            <person name="Dewhirst F.E."/>
            <person name="Haas B."/>
            <person name="Nusbaum C."/>
            <person name="Birren B."/>
        </authorList>
    </citation>
    <scope>NUCLEOTIDE SEQUENCE [LARGE SCALE GENOMIC DNA]</scope>
    <source>
        <strain evidence="1">1-1 BBBD Race 1</strain>
    </source>
</reference>
<name>A0A180G5V1_PUCT1</name>
<reference evidence="2" key="4">
    <citation type="submission" date="2025-05" db="UniProtKB">
        <authorList>
            <consortium name="EnsemblFungi"/>
        </authorList>
    </citation>
    <scope>IDENTIFICATION</scope>
    <source>
        <strain evidence="2">isolate 1-1 / race 1 (BBBD)</strain>
    </source>
</reference>
<dbReference type="VEuPathDB" id="FungiDB:PTTG_07998"/>
<dbReference type="AlphaFoldDB" id="A0A180G5V1"/>
<evidence type="ECO:0000313" key="1">
    <source>
        <dbReference type="EMBL" id="OAV87974.1"/>
    </source>
</evidence>
<organism evidence="1">
    <name type="scientific">Puccinia triticina (isolate 1-1 / race 1 (BBBD))</name>
    <name type="common">Brown leaf rust fungus</name>
    <dbReference type="NCBI Taxonomy" id="630390"/>
    <lineage>
        <taxon>Eukaryota</taxon>
        <taxon>Fungi</taxon>
        <taxon>Dikarya</taxon>
        <taxon>Basidiomycota</taxon>
        <taxon>Pucciniomycotina</taxon>
        <taxon>Pucciniomycetes</taxon>
        <taxon>Pucciniales</taxon>
        <taxon>Pucciniaceae</taxon>
        <taxon>Puccinia</taxon>
    </lineage>
</organism>
<protein>
    <submittedName>
        <fullName evidence="1 2">Uncharacterized protein</fullName>
    </submittedName>
</protein>
<dbReference type="EnsemblFungi" id="PTTG_07998-t43_1">
    <property type="protein sequence ID" value="PTTG_07998-t43_1-p1"/>
    <property type="gene ID" value="PTTG_07998"/>
</dbReference>
<evidence type="ECO:0000313" key="3">
    <source>
        <dbReference type="Proteomes" id="UP000005240"/>
    </source>
</evidence>
<keyword evidence="3" id="KW-1185">Reference proteome</keyword>
<reference evidence="2 3" key="3">
    <citation type="journal article" date="2017" name="G3 (Bethesda)">
        <title>Comparative analysis highlights variable genome content of wheat rusts and divergence of the mating loci.</title>
        <authorList>
            <person name="Cuomo C.A."/>
            <person name="Bakkeren G."/>
            <person name="Khalil H.B."/>
            <person name="Panwar V."/>
            <person name="Joly D."/>
            <person name="Linning R."/>
            <person name="Sakthikumar S."/>
            <person name="Song X."/>
            <person name="Adiconis X."/>
            <person name="Fan L."/>
            <person name="Goldberg J.M."/>
            <person name="Levin J.Z."/>
            <person name="Young S."/>
            <person name="Zeng Q."/>
            <person name="Anikster Y."/>
            <person name="Bruce M."/>
            <person name="Wang M."/>
            <person name="Yin C."/>
            <person name="McCallum B."/>
            <person name="Szabo L.J."/>
            <person name="Hulbert S."/>
            <person name="Chen X."/>
            <person name="Fellers J.P."/>
        </authorList>
    </citation>
    <scope>NUCLEOTIDE SEQUENCE</scope>
    <source>
        <strain evidence="3">Isolate 1-1 / race 1 (BBBD)</strain>
        <strain evidence="2">isolate 1-1 / race 1 (BBBD)</strain>
    </source>
</reference>
<dbReference type="Proteomes" id="UP000005240">
    <property type="component" value="Unassembled WGS sequence"/>
</dbReference>
<dbReference type="EMBL" id="ADAS02000237">
    <property type="protein sequence ID" value="OAV87974.1"/>
    <property type="molecule type" value="Genomic_DNA"/>
</dbReference>
<evidence type="ECO:0000313" key="2">
    <source>
        <dbReference type="EnsemblFungi" id="PTTG_07998-t43_1-p1"/>
    </source>
</evidence>
<reference evidence="1" key="2">
    <citation type="submission" date="2016-05" db="EMBL/GenBank/DDBJ databases">
        <title>Comparative analysis highlights variable genome content of wheat rusts and divergence of the mating loci.</title>
        <authorList>
            <person name="Cuomo C.A."/>
            <person name="Bakkeren G."/>
            <person name="Szabo L."/>
            <person name="Khalil H."/>
            <person name="Joly D."/>
            <person name="Goldberg J."/>
            <person name="Young S."/>
            <person name="Zeng Q."/>
            <person name="Fellers J."/>
        </authorList>
    </citation>
    <scope>NUCLEOTIDE SEQUENCE [LARGE SCALE GENOMIC DNA]</scope>
    <source>
        <strain evidence="1">1-1 BBBD Race 1</strain>
    </source>
</reference>
<sequence length="110" mass="11867">MPYFQAPLLSDARPHTTSVYPQAVTLPPAPPPQLHPLQMSQFTCCHASAIQSMPLLLQSPFLALCSALQSSSWSGLTSLQSMSYPVYTFSPNAQLSACILPKLSDSTPQC</sequence>